<reference evidence="3 4" key="1">
    <citation type="submission" date="2017-04" db="EMBL/GenBank/DDBJ databases">
        <title>Draft genome sequence of Marssonina coronaria NL1: causal agent of apple blotch.</title>
        <authorList>
            <person name="Cheng Q."/>
        </authorList>
    </citation>
    <scope>NUCLEOTIDE SEQUENCE [LARGE SCALE GENOMIC DNA]</scope>
    <source>
        <strain evidence="3 4">NL1</strain>
    </source>
</reference>
<gene>
    <name evidence="3" type="ORF">B2J93_4330</name>
</gene>
<feature type="region of interest" description="Disordered" evidence="1">
    <location>
        <begin position="138"/>
        <end position="301"/>
    </location>
</feature>
<evidence type="ECO:0000313" key="3">
    <source>
        <dbReference type="EMBL" id="OWP06209.1"/>
    </source>
</evidence>
<feature type="domain" description="BOD1/SHG1" evidence="2">
    <location>
        <begin position="38"/>
        <end position="140"/>
    </location>
</feature>
<name>A0A218ZDR2_9HELO</name>
<feature type="region of interest" description="Disordered" evidence="1">
    <location>
        <begin position="419"/>
        <end position="444"/>
    </location>
</feature>
<accession>A0A218ZDR2</accession>
<dbReference type="AlphaFoldDB" id="A0A218ZDR2"/>
<dbReference type="PANTHER" id="PTHR28034:SF1">
    <property type="entry name" value="NUCLEOMORPHIN"/>
    <property type="match status" value="1"/>
</dbReference>
<dbReference type="OrthoDB" id="5579731at2759"/>
<feature type="region of interest" description="Disordered" evidence="1">
    <location>
        <begin position="1"/>
        <end position="23"/>
    </location>
</feature>
<protein>
    <recommendedName>
        <fullName evidence="2">BOD1/SHG1 domain-containing protein</fullName>
    </recommendedName>
</protein>
<feature type="compositionally biased region" description="Basic and acidic residues" evidence="1">
    <location>
        <begin position="150"/>
        <end position="301"/>
    </location>
</feature>
<comment type="caution">
    <text evidence="3">The sequence shown here is derived from an EMBL/GenBank/DDBJ whole genome shotgun (WGS) entry which is preliminary data.</text>
</comment>
<feature type="compositionally biased region" description="Acidic residues" evidence="1">
    <location>
        <begin position="434"/>
        <end position="444"/>
    </location>
</feature>
<feature type="compositionally biased region" description="Basic and acidic residues" evidence="1">
    <location>
        <begin position="1"/>
        <end position="10"/>
    </location>
</feature>
<dbReference type="InParanoid" id="A0A218ZDR2"/>
<dbReference type="STRING" id="503106.A0A218ZDR2"/>
<feature type="region of interest" description="Disordered" evidence="1">
    <location>
        <begin position="314"/>
        <end position="364"/>
    </location>
</feature>
<dbReference type="Pfam" id="PF05205">
    <property type="entry name" value="COMPASS-Shg1"/>
    <property type="match status" value="1"/>
</dbReference>
<keyword evidence="4" id="KW-1185">Reference proteome</keyword>
<proteinExistence type="predicted"/>
<sequence>MAYFKDRAADDSTGPVRKKLKTSDIPLSSATRQSIDELAYKFKKKGGYDSLRKQVWEDLEKSDFETEFQQNLLKVAEDELEKNPSQLLKLDRGKAAALIEGAVDRAGVYQTAEARIDALIDAHIEEIETGIRTLRKEDVGEETANAEQARGGKTDEQYAEDATRRREAREKARQELRAKQLALIDDKRREERARRKDEEKKAEAEQERRKAEREARRRAEREREDEKERELRERERERERDRERDKERDKDRDRGRDRDRERDRDRDDRYKKLDEPFSRRESIREVKESSAKPELSREDIERLEQEALDDLLKEGKKLSQRSRHQMEVEIDESLAPPPKKAAPASAISTDIKKPLAPPTGPKADAFKAPRMIEEAEAVTEVPLGDQEVGAVAVIVGTAPGAEIAGKTDADAQVEIEARPRIGDAATGQTAATETSEEEIVAVAE</sequence>
<dbReference type="InterPro" id="IPR055264">
    <property type="entry name" value="BOD1/SHG1_dom"/>
</dbReference>
<evidence type="ECO:0000313" key="4">
    <source>
        <dbReference type="Proteomes" id="UP000242519"/>
    </source>
</evidence>
<dbReference type="Proteomes" id="UP000242519">
    <property type="component" value="Unassembled WGS sequence"/>
</dbReference>
<dbReference type="PANTHER" id="PTHR28034">
    <property type="entry name" value="SET1 COMPLEX COMPONENT SHG1"/>
    <property type="match status" value="1"/>
</dbReference>
<evidence type="ECO:0000259" key="2">
    <source>
        <dbReference type="Pfam" id="PF05205"/>
    </source>
</evidence>
<dbReference type="EMBL" id="MZNU01000052">
    <property type="protein sequence ID" value="OWP06209.1"/>
    <property type="molecule type" value="Genomic_DNA"/>
</dbReference>
<organism evidence="3 4">
    <name type="scientific">Diplocarpon coronariae</name>
    <dbReference type="NCBI Taxonomy" id="2795749"/>
    <lineage>
        <taxon>Eukaryota</taxon>
        <taxon>Fungi</taxon>
        <taxon>Dikarya</taxon>
        <taxon>Ascomycota</taxon>
        <taxon>Pezizomycotina</taxon>
        <taxon>Leotiomycetes</taxon>
        <taxon>Helotiales</taxon>
        <taxon>Drepanopezizaceae</taxon>
        <taxon>Diplocarpon</taxon>
    </lineage>
</organism>
<evidence type="ECO:0000256" key="1">
    <source>
        <dbReference type="SAM" id="MobiDB-lite"/>
    </source>
</evidence>